<comment type="caution">
    <text evidence="1">The sequence shown here is derived from an EMBL/GenBank/DDBJ whole genome shotgun (WGS) entry which is preliminary data.</text>
</comment>
<reference evidence="1 2" key="1">
    <citation type="submission" date="2018-03" db="EMBL/GenBank/DDBJ databases">
        <title>Genomic Encyclopedia of Archaeal and Bacterial Type Strains, Phase II (KMG-II): from individual species to whole genera.</title>
        <authorList>
            <person name="Goeker M."/>
        </authorList>
    </citation>
    <scope>NUCLEOTIDE SEQUENCE [LARGE SCALE GENOMIC DNA]</scope>
    <source>
        <strain evidence="1 2">DSM 27267</strain>
    </source>
</reference>
<evidence type="ECO:0000313" key="2">
    <source>
        <dbReference type="Proteomes" id="UP000240621"/>
    </source>
</evidence>
<gene>
    <name evidence="1" type="ORF">CLV93_107172</name>
</gene>
<organism evidence="1 2">
    <name type="scientific">Prolixibacter denitrificans</name>
    <dbReference type="NCBI Taxonomy" id="1541063"/>
    <lineage>
        <taxon>Bacteria</taxon>
        <taxon>Pseudomonadati</taxon>
        <taxon>Bacteroidota</taxon>
        <taxon>Bacteroidia</taxon>
        <taxon>Marinilabiliales</taxon>
        <taxon>Prolixibacteraceae</taxon>
        <taxon>Prolixibacter</taxon>
    </lineage>
</organism>
<proteinExistence type="predicted"/>
<evidence type="ECO:0000313" key="1">
    <source>
        <dbReference type="EMBL" id="PSK82058.1"/>
    </source>
</evidence>
<accession>A0A2P8CAR7</accession>
<name>A0A2P8CAR7_9BACT</name>
<dbReference type="Proteomes" id="UP000240621">
    <property type="component" value="Unassembled WGS sequence"/>
</dbReference>
<dbReference type="EMBL" id="PYGC01000007">
    <property type="protein sequence ID" value="PSK82058.1"/>
    <property type="molecule type" value="Genomic_DNA"/>
</dbReference>
<protein>
    <submittedName>
        <fullName evidence="1">Uncharacterized protein</fullName>
    </submittedName>
</protein>
<dbReference type="AlphaFoldDB" id="A0A2P8CAR7"/>
<sequence>MNAPENVHSGKYYFNKILSKDKLASTIKFGLKITGFTFSTN</sequence>